<dbReference type="SMART" id="SM00404">
    <property type="entry name" value="PTPc_motif"/>
    <property type="match status" value="2"/>
</dbReference>
<dbReference type="Proteomes" id="UP000054721">
    <property type="component" value="Unassembled WGS sequence"/>
</dbReference>
<dbReference type="InterPro" id="IPR011009">
    <property type="entry name" value="Kinase-like_dom_sf"/>
</dbReference>
<organism evidence="22 23">
    <name type="scientific">Trichinella nativa</name>
    <dbReference type="NCBI Taxonomy" id="6335"/>
    <lineage>
        <taxon>Eukaryota</taxon>
        <taxon>Metazoa</taxon>
        <taxon>Ecdysozoa</taxon>
        <taxon>Nematoda</taxon>
        <taxon>Enoplea</taxon>
        <taxon>Dorylaimia</taxon>
        <taxon>Trichinellida</taxon>
        <taxon>Trichinellidae</taxon>
        <taxon>Trichinella</taxon>
    </lineage>
</organism>
<dbReference type="PANTHER" id="PTHR19134">
    <property type="entry name" value="RECEPTOR-TYPE TYROSINE-PROTEIN PHOSPHATASE"/>
    <property type="match status" value="1"/>
</dbReference>
<dbReference type="EMBL" id="JYDW01000111">
    <property type="protein sequence ID" value="KRZ55645.1"/>
    <property type="molecule type" value="Genomic_DNA"/>
</dbReference>
<dbReference type="InterPro" id="IPR036116">
    <property type="entry name" value="FN3_sf"/>
</dbReference>
<keyword evidence="23" id="KW-1185">Reference proteome</keyword>
<feature type="domain" description="Fibronectin type-III" evidence="21">
    <location>
        <begin position="348"/>
        <end position="467"/>
    </location>
</feature>
<dbReference type="STRING" id="6335.A0A0V1L805"/>
<keyword evidence="5 16" id="KW-0732">Signal</keyword>
<dbReference type="Pfam" id="PF00102">
    <property type="entry name" value="Y_phosphatase"/>
    <property type="match status" value="2"/>
</dbReference>
<dbReference type="InterPro" id="IPR029021">
    <property type="entry name" value="Prot-tyrosine_phosphatase-like"/>
</dbReference>
<dbReference type="InterPro" id="IPR007110">
    <property type="entry name" value="Ig-like_dom"/>
</dbReference>
<protein>
    <recommendedName>
        <fullName evidence="3">protein-tyrosine-phosphatase</fullName>
        <ecNumber evidence="3">3.1.3.48</ecNumber>
    </recommendedName>
</protein>
<dbReference type="PANTHER" id="PTHR19134:SF495">
    <property type="entry name" value="TYROSINE-PROTEIN PHOSPHATASE 69D"/>
    <property type="match status" value="1"/>
</dbReference>
<keyword evidence="4" id="KW-0812">Transmembrane</keyword>
<dbReference type="InterPro" id="IPR003599">
    <property type="entry name" value="Ig_sub"/>
</dbReference>
<dbReference type="OrthoDB" id="6058203at2759"/>
<dbReference type="InterPro" id="IPR016130">
    <property type="entry name" value="Tyr_Pase_AS"/>
</dbReference>
<evidence type="ECO:0000256" key="10">
    <source>
        <dbReference type="ARBA" id="ARBA00022989"/>
    </source>
</evidence>
<dbReference type="Gene3D" id="1.10.510.10">
    <property type="entry name" value="Transferase(Phosphotransferase) domain 1"/>
    <property type="match status" value="1"/>
</dbReference>
<dbReference type="SMART" id="SM00409">
    <property type="entry name" value="IG"/>
    <property type="match status" value="1"/>
</dbReference>
<evidence type="ECO:0000256" key="5">
    <source>
        <dbReference type="ARBA" id="ARBA00022729"/>
    </source>
</evidence>
<dbReference type="GO" id="GO:0004672">
    <property type="term" value="F:protein kinase activity"/>
    <property type="evidence" value="ECO:0007669"/>
    <property type="project" value="InterPro"/>
</dbReference>
<keyword evidence="13" id="KW-0393">Immunoglobulin domain</keyword>
<dbReference type="SUPFAM" id="SSF49265">
    <property type="entry name" value="Fibronectin type III"/>
    <property type="match status" value="2"/>
</dbReference>
<dbReference type="PROSITE" id="PS50056">
    <property type="entry name" value="TYR_PHOSPHATASE_2"/>
    <property type="match status" value="2"/>
</dbReference>
<dbReference type="PROSITE" id="PS50055">
    <property type="entry name" value="TYR_PHOSPHATASE_PTP"/>
    <property type="match status" value="2"/>
</dbReference>
<evidence type="ECO:0000256" key="11">
    <source>
        <dbReference type="ARBA" id="ARBA00023136"/>
    </source>
</evidence>
<dbReference type="SMART" id="SM00220">
    <property type="entry name" value="S_TKc"/>
    <property type="match status" value="1"/>
</dbReference>
<evidence type="ECO:0000256" key="7">
    <source>
        <dbReference type="ARBA" id="ARBA00022801"/>
    </source>
</evidence>
<dbReference type="CDD" id="cd00047">
    <property type="entry name" value="PTPc"/>
    <property type="match status" value="1"/>
</dbReference>
<feature type="binding site" evidence="15">
    <location>
        <position position="1393"/>
    </location>
    <ligand>
        <name>ATP</name>
        <dbReference type="ChEBI" id="CHEBI:30616"/>
    </ligand>
</feature>
<comment type="similarity">
    <text evidence="2">Belongs to the protein kinase superfamily. CAMK Ser/Thr protein kinase family.</text>
</comment>
<feature type="domain" description="Tyrosine specific protein phosphatases" evidence="19">
    <location>
        <begin position="923"/>
        <end position="997"/>
    </location>
</feature>
<evidence type="ECO:0000259" key="18">
    <source>
        <dbReference type="PROSITE" id="PS50055"/>
    </source>
</evidence>
<dbReference type="FunFam" id="3.90.190.10:FF:000092">
    <property type="entry name" value="Tyrosine-protein phosphatase 69D"/>
    <property type="match status" value="1"/>
</dbReference>
<dbReference type="GO" id="GO:0005524">
    <property type="term" value="F:ATP binding"/>
    <property type="evidence" value="ECO:0007669"/>
    <property type="project" value="UniProtKB-UniRule"/>
</dbReference>
<proteinExistence type="inferred from homology"/>
<evidence type="ECO:0000256" key="14">
    <source>
        <dbReference type="ARBA" id="ARBA00051722"/>
    </source>
</evidence>
<dbReference type="FunFam" id="3.90.190.10:FF:000102">
    <property type="entry name" value="Receptor-type tyrosine-protein phosphatase"/>
    <property type="match status" value="1"/>
</dbReference>
<dbReference type="Pfam" id="PF00069">
    <property type="entry name" value="Pkinase"/>
    <property type="match status" value="1"/>
</dbReference>
<dbReference type="EC" id="3.1.3.48" evidence="3"/>
<dbReference type="InterPro" id="IPR000242">
    <property type="entry name" value="PTP_cat"/>
</dbReference>
<dbReference type="CDD" id="cd00063">
    <property type="entry name" value="FN3"/>
    <property type="match status" value="1"/>
</dbReference>
<evidence type="ECO:0000256" key="1">
    <source>
        <dbReference type="ARBA" id="ARBA00004167"/>
    </source>
</evidence>
<dbReference type="Pfam" id="PF00041">
    <property type="entry name" value="fn3"/>
    <property type="match status" value="1"/>
</dbReference>
<dbReference type="PROSITE" id="PS00107">
    <property type="entry name" value="PROTEIN_KINASE_ATP"/>
    <property type="match status" value="1"/>
</dbReference>
<dbReference type="InterPro" id="IPR036179">
    <property type="entry name" value="Ig-like_dom_sf"/>
</dbReference>
<dbReference type="PROSITE" id="PS50835">
    <property type="entry name" value="IG_LIKE"/>
    <property type="match status" value="1"/>
</dbReference>
<evidence type="ECO:0000259" key="20">
    <source>
        <dbReference type="PROSITE" id="PS50835"/>
    </source>
</evidence>
<keyword evidence="9" id="KW-0904">Protein phosphatase</keyword>
<keyword evidence="6 15" id="KW-0547">Nucleotide-binding</keyword>
<evidence type="ECO:0000256" key="6">
    <source>
        <dbReference type="ARBA" id="ARBA00022741"/>
    </source>
</evidence>
<evidence type="ECO:0000256" key="4">
    <source>
        <dbReference type="ARBA" id="ARBA00022692"/>
    </source>
</evidence>
<evidence type="ECO:0000256" key="3">
    <source>
        <dbReference type="ARBA" id="ARBA00013064"/>
    </source>
</evidence>
<evidence type="ECO:0000256" key="8">
    <source>
        <dbReference type="ARBA" id="ARBA00022840"/>
    </source>
</evidence>
<feature type="domain" description="Tyrosine specific protein phosphatases" evidence="19">
    <location>
        <begin position="1229"/>
        <end position="1305"/>
    </location>
</feature>
<dbReference type="InterPro" id="IPR000719">
    <property type="entry name" value="Prot_kinase_dom"/>
</dbReference>
<dbReference type="SMART" id="SM00194">
    <property type="entry name" value="PTPc"/>
    <property type="match status" value="2"/>
</dbReference>
<evidence type="ECO:0000259" key="19">
    <source>
        <dbReference type="PROSITE" id="PS50056"/>
    </source>
</evidence>
<evidence type="ECO:0000256" key="15">
    <source>
        <dbReference type="PROSITE-ProRule" id="PRU10141"/>
    </source>
</evidence>
<dbReference type="InterPro" id="IPR013783">
    <property type="entry name" value="Ig-like_fold"/>
</dbReference>
<evidence type="ECO:0000313" key="23">
    <source>
        <dbReference type="Proteomes" id="UP000054721"/>
    </source>
</evidence>
<name>A0A0V1L805_9BILA</name>
<feature type="domain" description="Tyrosine-protein phosphatase" evidence="18">
    <location>
        <begin position="740"/>
        <end position="1006"/>
    </location>
</feature>
<evidence type="ECO:0000313" key="22">
    <source>
        <dbReference type="EMBL" id="KRZ55645.1"/>
    </source>
</evidence>
<dbReference type="InterPro" id="IPR008271">
    <property type="entry name" value="Ser/Thr_kinase_AS"/>
</dbReference>
<dbReference type="SUPFAM" id="SSF52799">
    <property type="entry name" value="(Phosphotyrosine protein) phosphatases II"/>
    <property type="match status" value="2"/>
</dbReference>
<dbReference type="GO" id="GO:0045202">
    <property type="term" value="C:synapse"/>
    <property type="evidence" value="ECO:0007669"/>
    <property type="project" value="UniProtKB-ARBA"/>
</dbReference>
<dbReference type="InterPro" id="IPR017441">
    <property type="entry name" value="Protein_kinase_ATP_BS"/>
</dbReference>
<evidence type="ECO:0000256" key="9">
    <source>
        <dbReference type="ARBA" id="ARBA00022912"/>
    </source>
</evidence>
<evidence type="ECO:0000259" key="21">
    <source>
        <dbReference type="PROSITE" id="PS50853"/>
    </source>
</evidence>
<dbReference type="PRINTS" id="PR00700">
    <property type="entry name" value="PRTYPHPHTASE"/>
</dbReference>
<keyword evidence="11" id="KW-0472">Membrane</keyword>
<keyword evidence="8 15" id="KW-0067">ATP-binding</keyword>
<gene>
    <name evidence="22" type="primary">Ptpra</name>
    <name evidence="22" type="ORF">T02_155</name>
</gene>
<dbReference type="GO" id="GO:0016020">
    <property type="term" value="C:membrane"/>
    <property type="evidence" value="ECO:0007669"/>
    <property type="project" value="UniProtKB-SubCell"/>
</dbReference>
<dbReference type="SMART" id="SM00060">
    <property type="entry name" value="FN3"/>
    <property type="match status" value="2"/>
</dbReference>
<feature type="signal peptide" evidence="16">
    <location>
        <begin position="1"/>
        <end position="23"/>
    </location>
</feature>
<feature type="domain" description="Ig-like" evidence="20">
    <location>
        <begin position="119"/>
        <end position="210"/>
    </location>
</feature>
<keyword evidence="12" id="KW-1015">Disulfide bond</keyword>
<dbReference type="Pfam" id="PF13927">
    <property type="entry name" value="Ig_3"/>
    <property type="match status" value="1"/>
</dbReference>
<comment type="catalytic activity">
    <reaction evidence="14">
        <text>O-phospho-L-tyrosyl-[protein] + H2O = L-tyrosyl-[protein] + phosphate</text>
        <dbReference type="Rhea" id="RHEA:10684"/>
        <dbReference type="Rhea" id="RHEA-COMP:10136"/>
        <dbReference type="Rhea" id="RHEA-COMP:20101"/>
        <dbReference type="ChEBI" id="CHEBI:15377"/>
        <dbReference type="ChEBI" id="CHEBI:43474"/>
        <dbReference type="ChEBI" id="CHEBI:46858"/>
        <dbReference type="ChEBI" id="CHEBI:61978"/>
        <dbReference type="EC" id="3.1.3.48"/>
    </reaction>
</comment>
<dbReference type="SUPFAM" id="SSF56112">
    <property type="entry name" value="Protein kinase-like (PK-like)"/>
    <property type="match status" value="1"/>
</dbReference>
<feature type="domain" description="Tyrosine-protein phosphatase" evidence="18">
    <location>
        <begin position="1037"/>
        <end position="1314"/>
    </location>
</feature>
<dbReference type="PROSITE" id="PS50853">
    <property type="entry name" value="FN3"/>
    <property type="match status" value="1"/>
</dbReference>
<evidence type="ECO:0000256" key="12">
    <source>
        <dbReference type="ARBA" id="ARBA00023157"/>
    </source>
</evidence>
<comment type="caution">
    <text evidence="22">The sequence shown here is derived from an EMBL/GenBank/DDBJ whole genome shotgun (WGS) entry which is preliminary data.</text>
</comment>
<reference evidence="22 23" key="1">
    <citation type="submission" date="2015-05" db="EMBL/GenBank/DDBJ databases">
        <title>Evolution of Trichinella species and genotypes.</title>
        <authorList>
            <person name="Korhonen P.K."/>
            <person name="Edoardo P."/>
            <person name="Giuseppe L.R."/>
            <person name="Gasser R.B."/>
        </authorList>
    </citation>
    <scope>NUCLEOTIDE SEQUENCE [LARGE SCALE GENOMIC DNA]</scope>
    <source>
        <strain evidence="22">ISS10</strain>
    </source>
</reference>
<feature type="chain" id="PRO_5006881593" description="protein-tyrosine-phosphatase" evidence="16">
    <location>
        <begin position="24"/>
        <end position="1657"/>
    </location>
</feature>
<keyword evidence="22" id="KW-0675">Receptor</keyword>
<evidence type="ECO:0000259" key="17">
    <source>
        <dbReference type="PROSITE" id="PS50011"/>
    </source>
</evidence>
<dbReference type="InterPro" id="IPR003595">
    <property type="entry name" value="Tyr_Pase_cat"/>
</dbReference>
<comment type="subcellular location">
    <subcellularLocation>
        <location evidence="1">Membrane</location>
        <topology evidence="1">Single-pass membrane protein</topology>
    </subcellularLocation>
</comment>
<evidence type="ECO:0000256" key="16">
    <source>
        <dbReference type="SAM" id="SignalP"/>
    </source>
</evidence>
<dbReference type="InterPro" id="IPR000387">
    <property type="entry name" value="Tyr_Pase_dom"/>
</dbReference>
<evidence type="ECO:0000256" key="2">
    <source>
        <dbReference type="ARBA" id="ARBA00006692"/>
    </source>
</evidence>
<keyword evidence="10" id="KW-1133">Transmembrane helix</keyword>
<dbReference type="PROSITE" id="PS50011">
    <property type="entry name" value="PROTEIN_KINASE_DOM"/>
    <property type="match status" value="1"/>
</dbReference>
<keyword evidence="7" id="KW-0378">Hydrolase</keyword>
<dbReference type="PROSITE" id="PS00108">
    <property type="entry name" value="PROTEIN_KINASE_ST"/>
    <property type="match status" value="1"/>
</dbReference>
<dbReference type="GO" id="GO:0005001">
    <property type="term" value="F:transmembrane receptor protein tyrosine phosphatase activity"/>
    <property type="evidence" value="ECO:0007669"/>
    <property type="project" value="UniProtKB-ARBA"/>
</dbReference>
<sequence>MASRLFCTLPNLLFLLCFGVQYALFVASVLEEEMCEKTDDCVVDGQCLLPHDNADANGTRFCFCSKSCISSVPVECSRHKQCVVDSVESTHQNFCDKEKRLCLCRARKDNEHACLKKNLKIIYLNTTRSSVYLGESFKITCCVNIEPRSVRFRWFHNDTEIPSTLYPDLFQLCWTLNVTNARFADAGSYTCSVKTDAHGNAWLNASVDVQVRGSRFFAFVREMDGQHLAVTKSTVDRPNVTESRSDNSTNFFLMLNATGLNEATILLDWVANPASSAIKFRVESLDEEEFAIEDVISADSKPHIISGLKPASHYSVSAETVPGRGRRPVYDKVVVQTLDKGIQAFPSPPQQVNMRMKDEIIRTKCELSWMAPQVSNGPILYYMVDVYGVIRRKSISQVNKMQKHRPKSVNCQNLNRVPPKDSFMQCEFEGLLPNHNYSARVVAVNALGESPPSMVNSKCLTSYGPPPHIETPIAEKRFDDKTIRILFSSIPDDIYGPITCYFLAIVPCTRNYNMSQLPHPVYMNFDVYERTMQSNLHIMFQPIFAYISEAFYSLPRETIIGDGRQTVGDVSSALEFLGRFPAQDGELQRGYKYTGFLIVRVDPDNLVYNLTSNGKRELLQNWLQPTYGFSNYFKPVFLGESDVLITEDQSRGYQETIYLLAVGFSVVSVLVVFGTVLCFYYSHIRGWLKTLLCVETNFVPDRNSFADLQRVAKRRDFQPTAVEDLPNEYLLRHRDSNFLFTVEFESLPNYNFDTTASDKLENAPKNRYNDIKAFDITRVKLERVDDDSSSDYINANYIQGYKGRKLFIAAQGPTLDTVNDFWRLVWEQNVNVIVMVTNLQERYRTMCIKYWPEHSPSVYGRIEVKPLDCTFYADYVIRNFTIRRCRTTADESESNNLLNGDCRSIVQYHFTGWQDYRAPEGSYGFLRFMKQFKRIDCTSDCPVLVHCSAGVGRTGTFVAVDSMMDQMAEEGRVDVFGFVSNLRRQRNFMVQSLDQYVFIYKALAEWYMFGDTDVDAERAEEYVVELRQTLNNDSTGLEKQYNLLFRSLEDALTCNYAKKSFNEQKNRFKTVVAYDRNRVILAPLLGHEDATYINASLVRGYFYSYILTQDPLSNTRWDFWRMILEHGVASIVMLTGEEFLDQDEMYWPSELNSSICFGDKPAITVELLCEEQSAHYSQRKFKITNTKEKELHEVVQFCFHDWANGSSRIGQFGERKSSMHPPSIPTSTASLFDLVGKVSQRQNLLQDAGPIVVHCRDGAERSGLYCAVSLLLERLRGEGKVDVFQTVKSLQAQRPHIIPNVAQYDFCYQCVLDYLRSFIHLSQLKSYHAARTSMMGFGKVEASESDSDSSDELEEVLKSEKWLIRSALGRGVSGGVFSVEKGYLFYKKTYALKIMKDKLMYENERNIMAKLQNSSYFPQLIQCRLGLSYQFILMSEELCDVSKMLSLMKEKKFSIVTAAKVFKECVEALKVMHEKGLLHRDLKPFNILISMDGRRVLLTDFGHSGKYVADNKEKYTSYFIGTPAYASLNVQAYFEPTPRDDLLSLFYTAVCMLGSLPWVDCTDAVEIMFQKTFAMQLIPTLPNEFWNIYSYLSGVSQFETPDYAWVMQQLDALMDKQCENRERKYDWELIKSEECEEEIIRKMNKHRNSRWSFFSFF</sequence>
<accession>A0A0V1L805</accession>
<dbReference type="PROSITE" id="PS00383">
    <property type="entry name" value="TYR_PHOSPHATASE_1"/>
    <property type="match status" value="2"/>
</dbReference>
<dbReference type="Gene3D" id="2.60.40.10">
    <property type="entry name" value="Immunoglobulins"/>
    <property type="match status" value="2"/>
</dbReference>
<dbReference type="InterPro" id="IPR050348">
    <property type="entry name" value="Protein-Tyr_Phosphatase"/>
</dbReference>
<dbReference type="SUPFAM" id="SSF48726">
    <property type="entry name" value="Immunoglobulin"/>
    <property type="match status" value="1"/>
</dbReference>
<dbReference type="Gene3D" id="3.90.190.10">
    <property type="entry name" value="Protein tyrosine phosphatase superfamily"/>
    <property type="match status" value="2"/>
</dbReference>
<feature type="domain" description="Protein kinase" evidence="17">
    <location>
        <begin position="1362"/>
        <end position="1657"/>
    </location>
</feature>
<dbReference type="InterPro" id="IPR003961">
    <property type="entry name" value="FN3_dom"/>
</dbReference>
<evidence type="ECO:0000256" key="13">
    <source>
        <dbReference type="ARBA" id="ARBA00023319"/>
    </source>
</evidence>